<dbReference type="EMBL" id="JAHUZB010000006">
    <property type="protein sequence ID" value="MBV7391844.1"/>
    <property type="molecule type" value="Genomic_DNA"/>
</dbReference>
<dbReference type="RefSeq" id="WP_218327054.1">
    <property type="nucleotide sequence ID" value="NZ_JAHUZB010000006.1"/>
</dbReference>
<name>A0ABS6TG07_9ENTE</name>
<evidence type="ECO:0000313" key="2">
    <source>
        <dbReference type="Proteomes" id="UP000774130"/>
    </source>
</evidence>
<dbReference type="Proteomes" id="UP000774130">
    <property type="component" value="Unassembled WGS sequence"/>
</dbReference>
<reference evidence="1 2" key="1">
    <citation type="submission" date="2021-06" db="EMBL/GenBank/DDBJ databases">
        <title>Enterococcus alishanensis sp. nov., a novel lactic acid bacterium isolated from fresh coffee beans.</title>
        <authorList>
            <person name="Chen Y.-S."/>
        </authorList>
    </citation>
    <scope>NUCLEOTIDE SEQUENCE [LARGE SCALE GENOMIC DNA]</scope>
    <source>
        <strain evidence="1 2">ALS3</strain>
    </source>
</reference>
<evidence type="ECO:0000313" key="1">
    <source>
        <dbReference type="EMBL" id="MBV7391844.1"/>
    </source>
</evidence>
<proteinExistence type="predicted"/>
<gene>
    <name evidence="1" type="ORF">KUA55_14240</name>
</gene>
<keyword evidence="2" id="KW-1185">Reference proteome</keyword>
<sequence length="76" mass="9164">MNNNRKKNYYVSEEFIAKVKEFAWLDKTSEGKILEKMLAHYSGEDELIRKLDMYFLRFVSRKKLAHQLKNYVACLK</sequence>
<protein>
    <submittedName>
        <fullName evidence="1">Uncharacterized protein</fullName>
    </submittedName>
</protein>
<accession>A0ABS6TG07</accession>
<organism evidence="1 2">
    <name type="scientific">Enterococcus alishanensis</name>
    <dbReference type="NCBI Taxonomy" id="1303817"/>
    <lineage>
        <taxon>Bacteria</taxon>
        <taxon>Bacillati</taxon>
        <taxon>Bacillota</taxon>
        <taxon>Bacilli</taxon>
        <taxon>Lactobacillales</taxon>
        <taxon>Enterococcaceae</taxon>
        <taxon>Enterococcus</taxon>
    </lineage>
</organism>
<comment type="caution">
    <text evidence="1">The sequence shown here is derived from an EMBL/GenBank/DDBJ whole genome shotgun (WGS) entry which is preliminary data.</text>
</comment>